<keyword evidence="1" id="KW-0479">Metal-binding</keyword>
<name>A0A9P4XB90_9HYPO</name>
<evidence type="ECO:0000313" key="7">
    <source>
        <dbReference type="EMBL" id="KAF3067653.1"/>
    </source>
</evidence>
<keyword evidence="2" id="KW-0862">Zinc</keyword>
<evidence type="ECO:0008006" key="9">
    <source>
        <dbReference type="Google" id="ProtNLM"/>
    </source>
</evidence>
<gene>
    <name evidence="7" type="ORF">CFAM422_008622</name>
</gene>
<dbReference type="EMBL" id="QLNT01000015">
    <property type="protein sequence ID" value="KAF3067653.1"/>
    <property type="molecule type" value="Genomic_DNA"/>
</dbReference>
<keyword evidence="3" id="KW-0805">Transcription regulation</keyword>
<keyword evidence="4" id="KW-0238">DNA-binding</keyword>
<accession>A0A9P4XB90</accession>
<keyword evidence="5" id="KW-0804">Transcription</keyword>
<dbReference type="PANTHER" id="PTHR36206:SF4">
    <property type="entry name" value="HYPOTHETICAL CONSERVED PROTEIN (EUROFUNG)-RELATED"/>
    <property type="match status" value="1"/>
</dbReference>
<dbReference type="AlphaFoldDB" id="A0A9P4XB90"/>
<evidence type="ECO:0000256" key="3">
    <source>
        <dbReference type="ARBA" id="ARBA00023015"/>
    </source>
</evidence>
<evidence type="ECO:0000256" key="6">
    <source>
        <dbReference type="ARBA" id="ARBA00023242"/>
    </source>
</evidence>
<dbReference type="Proteomes" id="UP000801864">
    <property type="component" value="Unassembled WGS sequence"/>
</dbReference>
<dbReference type="PANTHER" id="PTHR36206">
    <property type="entry name" value="ASPERCRYPTIN BIOSYNTHESIS CLUSTER-SPECIFIC TRANSCRIPTION REGULATOR ATNN-RELATED"/>
    <property type="match status" value="1"/>
</dbReference>
<keyword evidence="8" id="KW-1185">Reference proteome</keyword>
<organism evidence="7 8">
    <name type="scientific">Trichoderma lentiforme</name>
    <dbReference type="NCBI Taxonomy" id="1567552"/>
    <lineage>
        <taxon>Eukaryota</taxon>
        <taxon>Fungi</taxon>
        <taxon>Dikarya</taxon>
        <taxon>Ascomycota</taxon>
        <taxon>Pezizomycotina</taxon>
        <taxon>Sordariomycetes</taxon>
        <taxon>Hypocreomycetidae</taxon>
        <taxon>Hypocreales</taxon>
        <taxon>Hypocreaceae</taxon>
        <taxon>Trichoderma</taxon>
    </lineage>
</organism>
<keyword evidence="6" id="KW-0539">Nucleus</keyword>
<protein>
    <recommendedName>
        <fullName evidence="9">Transcription factor domain-containing protein</fullName>
    </recommendedName>
</protein>
<reference evidence="7 8" key="1">
    <citation type="submission" date="2018-06" db="EMBL/GenBank/DDBJ databases">
        <title>Genome analysis of cellulolytic fungus Trichoderma lentiforme CFAM-422.</title>
        <authorList>
            <person name="Steindorff A.S."/>
            <person name="Formighieri E.F."/>
            <person name="Midorikawa G.E.O."/>
            <person name="Tamietti M.S."/>
            <person name="Ramos E.Z."/>
            <person name="Silva A.S."/>
            <person name="Bon E.P.S."/>
            <person name="Mendes T.D."/>
            <person name="Damaso M.C.T."/>
            <person name="Favaro L.C.L."/>
        </authorList>
    </citation>
    <scope>NUCLEOTIDE SEQUENCE [LARGE SCALE GENOMIC DNA]</scope>
    <source>
        <strain evidence="7 8">CFAM-422</strain>
    </source>
</reference>
<evidence type="ECO:0000256" key="5">
    <source>
        <dbReference type="ARBA" id="ARBA00023163"/>
    </source>
</evidence>
<proteinExistence type="predicted"/>
<evidence type="ECO:0000256" key="1">
    <source>
        <dbReference type="ARBA" id="ARBA00022723"/>
    </source>
</evidence>
<evidence type="ECO:0000313" key="8">
    <source>
        <dbReference type="Proteomes" id="UP000801864"/>
    </source>
</evidence>
<sequence length="880" mass="99522">MVYPGGIDLDFITITNTPAEGRESRRKYVHRRVMHNYHKRRRMRRCNNDTCFAKTSSTIDTSLPQASVGQAEESIHPVGPVIRSIHGSSFGPACLLLPKIWVTTGNIRTSQIIMQFLRSCPRRSGQDLANVPFVHQRVGLVADANNPVRACQSLFRKHTSTNDEALWTGVHDIQEEIYIKVYECATFDKWKLLASSQAMILLVLLRLRHGSNHDAFPAADIALLYSLQRVFVLLRDRFCDREALLSGNRTIHGWQAWIFRESLIRTATIYFLLRLLVSTECGISCDGPNDWRLEEIPLPASKMAWEATNEIAWEATSRASVAPSTVLRFGDLMGTEGYHPNSVTAHQIEAWLEGVDELGLITNGYIQPEPRRNIEAASSPLHPLLPRASTVNKPSQRLLSQLPRSFNGLPTVCGKNGSYFDIFRHHVAPDLSRYHYADLWSSVISEGLQDGFVRELILAIGALARAMASNPSTQRRGSAAQHRLFILASWSNRNITNHHHRASILHHLRAVSSFQSSIKNRDAHFRPRKVFMMTLLLVVYEILQGNLSAADSLLSYGLGMFRYSTTLFQDNAMTSAEIIDVEHILPCVAVMGMFTHQLNLSWTHILQLRAEPEFKIPEFGVDTIPKVYSCWGRFYTHAVTCLCQISYGRSFSVFEAVARRGSFLSCLSRWKSTLKAYLDSDETSITEKRALRLMFIHWQVLWISVNCCLDPTGVAFDAFTDEFSDMLWRSVKFIKDDISTDTPLLMTFGEGIFMPLLCVVACCRDHDLRMTAAAVAYGLPWQEGTWDTRVVLLGQLGSVLMEEKGRDESGFIPPTSRWYWRGGDIHPRSRRMTSRYLQQVPDDHEKTITKSLSIDLDRWPDICSAVGCLKDHAAIINSSA</sequence>
<comment type="caution">
    <text evidence="7">The sequence shown here is derived from an EMBL/GenBank/DDBJ whole genome shotgun (WGS) entry which is preliminary data.</text>
</comment>
<dbReference type="GO" id="GO:0046872">
    <property type="term" value="F:metal ion binding"/>
    <property type="evidence" value="ECO:0007669"/>
    <property type="project" value="UniProtKB-KW"/>
</dbReference>
<dbReference type="GO" id="GO:0003677">
    <property type="term" value="F:DNA binding"/>
    <property type="evidence" value="ECO:0007669"/>
    <property type="project" value="UniProtKB-KW"/>
</dbReference>
<evidence type="ECO:0000256" key="2">
    <source>
        <dbReference type="ARBA" id="ARBA00022833"/>
    </source>
</evidence>
<evidence type="ECO:0000256" key="4">
    <source>
        <dbReference type="ARBA" id="ARBA00023125"/>
    </source>
</evidence>
<dbReference type="InterPro" id="IPR052360">
    <property type="entry name" value="Transcr_Regulatory_Proteins"/>
</dbReference>